<organism evidence="1">
    <name type="scientific">marine sediment metagenome</name>
    <dbReference type="NCBI Taxonomy" id="412755"/>
    <lineage>
        <taxon>unclassified sequences</taxon>
        <taxon>metagenomes</taxon>
        <taxon>ecological metagenomes</taxon>
    </lineage>
</organism>
<gene>
    <name evidence="1" type="ORF">S06H3_56921</name>
</gene>
<evidence type="ECO:0000313" key="1">
    <source>
        <dbReference type="EMBL" id="GAI56219.1"/>
    </source>
</evidence>
<comment type="caution">
    <text evidence="1">The sequence shown here is derived from an EMBL/GenBank/DDBJ whole genome shotgun (WGS) entry which is preliminary data.</text>
</comment>
<reference evidence="1" key="1">
    <citation type="journal article" date="2014" name="Front. Microbiol.">
        <title>High frequency of phylogenetically diverse reductive dehalogenase-homologous genes in deep subseafloor sedimentary metagenomes.</title>
        <authorList>
            <person name="Kawai M."/>
            <person name="Futagami T."/>
            <person name="Toyoda A."/>
            <person name="Takaki Y."/>
            <person name="Nishi S."/>
            <person name="Hori S."/>
            <person name="Arai W."/>
            <person name="Tsubouchi T."/>
            <person name="Morono Y."/>
            <person name="Uchiyama I."/>
            <person name="Ito T."/>
            <person name="Fujiyama A."/>
            <person name="Inagaki F."/>
            <person name="Takami H."/>
        </authorList>
    </citation>
    <scope>NUCLEOTIDE SEQUENCE</scope>
    <source>
        <strain evidence="1">Expedition CK06-06</strain>
    </source>
</reference>
<name>X1RL01_9ZZZZ</name>
<protein>
    <submittedName>
        <fullName evidence="1">Uncharacterized protein</fullName>
    </submittedName>
</protein>
<sequence length="115" mass="13635">MDDLLFISNYGENEQRQITFAHFSQDKARGDLPTLKVLGWDDADTALHLDYCHQELKGKLRWPDDEYNLKDWCEKWSSTFTLRHREVITTSKDLATRLADLARRIRRRANKSTCY</sequence>
<accession>X1RL01</accession>
<proteinExistence type="predicted"/>
<dbReference type="AlphaFoldDB" id="X1RL01"/>
<dbReference type="EMBL" id="BARV01036671">
    <property type="protein sequence ID" value="GAI56219.1"/>
    <property type="molecule type" value="Genomic_DNA"/>
</dbReference>